<dbReference type="OMA" id="YIWDASI"/>
<dbReference type="CTD" id="20230733"/>
<organism evidence="1 2">
    <name type="scientific">Lottia gigantea</name>
    <name type="common">Giant owl limpet</name>
    <dbReference type="NCBI Taxonomy" id="225164"/>
    <lineage>
        <taxon>Eukaryota</taxon>
        <taxon>Metazoa</taxon>
        <taxon>Spiralia</taxon>
        <taxon>Lophotrochozoa</taxon>
        <taxon>Mollusca</taxon>
        <taxon>Gastropoda</taxon>
        <taxon>Patellogastropoda</taxon>
        <taxon>Lottioidea</taxon>
        <taxon>Lottiidae</taxon>
        <taxon>Lottia</taxon>
    </lineage>
</organism>
<sequence>LSQNSSYFIVNTARSAIVQTLNIMKNRPLVARFMKGLFVKIPPRPRYLFTWDASVLLKFLGSMYPLDKLSLKELTLKTVCLLALSTAQRCQLCLV</sequence>
<dbReference type="OrthoDB" id="6153313at2759"/>
<dbReference type="RefSeq" id="XP_009047174.1">
    <property type="nucleotide sequence ID" value="XM_009048926.1"/>
</dbReference>
<dbReference type="GeneID" id="20230733"/>
<dbReference type="PANTHER" id="PTHR35617:SF3">
    <property type="entry name" value="CORE-BINDING (CB) DOMAIN-CONTAINING PROTEIN"/>
    <property type="match status" value="1"/>
</dbReference>
<dbReference type="EMBL" id="KB200329">
    <property type="protein sequence ID" value="ESP02016.1"/>
    <property type="molecule type" value="Genomic_DNA"/>
</dbReference>
<evidence type="ECO:0000313" key="2">
    <source>
        <dbReference type="Proteomes" id="UP000030746"/>
    </source>
</evidence>
<dbReference type="PANTHER" id="PTHR35617">
    <property type="entry name" value="PHAGE_INTEGRASE DOMAIN-CONTAINING PROTEIN"/>
    <property type="match status" value="1"/>
</dbReference>
<name>V4B3Q1_LOTGI</name>
<protein>
    <submittedName>
        <fullName evidence="1">Uncharacterized protein</fullName>
    </submittedName>
</protein>
<dbReference type="HOGENOM" id="CLU_2203563_0_0_1"/>
<proteinExistence type="predicted"/>
<feature type="non-terminal residue" evidence="1">
    <location>
        <position position="1"/>
    </location>
</feature>
<accession>V4B3Q1</accession>
<gene>
    <name evidence="1" type="ORF">LOTGIDRAFT_111508</name>
</gene>
<dbReference type="Proteomes" id="UP000030746">
    <property type="component" value="Unassembled WGS sequence"/>
</dbReference>
<dbReference type="AlphaFoldDB" id="V4B3Q1"/>
<evidence type="ECO:0000313" key="1">
    <source>
        <dbReference type="EMBL" id="ESP02016.1"/>
    </source>
</evidence>
<reference evidence="1 2" key="1">
    <citation type="journal article" date="2013" name="Nature">
        <title>Insights into bilaterian evolution from three spiralian genomes.</title>
        <authorList>
            <person name="Simakov O."/>
            <person name="Marletaz F."/>
            <person name="Cho S.J."/>
            <person name="Edsinger-Gonzales E."/>
            <person name="Havlak P."/>
            <person name="Hellsten U."/>
            <person name="Kuo D.H."/>
            <person name="Larsson T."/>
            <person name="Lv J."/>
            <person name="Arendt D."/>
            <person name="Savage R."/>
            <person name="Osoegawa K."/>
            <person name="de Jong P."/>
            <person name="Grimwood J."/>
            <person name="Chapman J.A."/>
            <person name="Shapiro H."/>
            <person name="Aerts A."/>
            <person name="Otillar R.P."/>
            <person name="Terry A.Y."/>
            <person name="Boore J.L."/>
            <person name="Grigoriev I.V."/>
            <person name="Lindberg D.R."/>
            <person name="Seaver E.C."/>
            <person name="Weisblat D.A."/>
            <person name="Putnam N.H."/>
            <person name="Rokhsar D.S."/>
        </authorList>
    </citation>
    <scope>NUCLEOTIDE SEQUENCE [LARGE SCALE GENOMIC DNA]</scope>
</reference>
<dbReference type="KEGG" id="lgi:LOTGIDRAFT_111508"/>
<keyword evidence="2" id="KW-1185">Reference proteome</keyword>